<dbReference type="Gene3D" id="2.40.40.20">
    <property type="match status" value="1"/>
</dbReference>
<organism evidence="11 12">
    <name type="scientific">Natronocella acetinitrilica</name>
    <dbReference type="NCBI Taxonomy" id="414046"/>
    <lineage>
        <taxon>Bacteria</taxon>
        <taxon>Pseudomonadati</taxon>
        <taxon>Pseudomonadota</taxon>
        <taxon>Gammaproteobacteria</taxon>
        <taxon>Chromatiales</taxon>
        <taxon>Ectothiorhodospiraceae</taxon>
        <taxon>Natronocella</taxon>
    </lineage>
</organism>
<evidence type="ECO:0000259" key="10">
    <source>
        <dbReference type="PROSITE" id="PS51669"/>
    </source>
</evidence>
<dbReference type="SUPFAM" id="SSF50692">
    <property type="entry name" value="ADC-like"/>
    <property type="match status" value="1"/>
</dbReference>
<dbReference type="InterPro" id="IPR006963">
    <property type="entry name" value="Mopterin_OxRdtase_4Fe-4S_dom"/>
</dbReference>
<keyword evidence="12" id="KW-1185">Reference proteome</keyword>
<reference evidence="11" key="1">
    <citation type="submission" date="2022-03" db="EMBL/GenBank/DDBJ databases">
        <title>Genomic Encyclopedia of Type Strains, Phase III (KMG-III): the genomes of soil and plant-associated and newly described type strains.</title>
        <authorList>
            <person name="Whitman W."/>
        </authorList>
    </citation>
    <scope>NUCLEOTIDE SEQUENCE</scope>
    <source>
        <strain evidence="11">ANL 6-2</strain>
    </source>
</reference>
<dbReference type="CDD" id="cd02783">
    <property type="entry name" value="MopB_CT_2"/>
    <property type="match status" value="1"/>
</dbReference>
<dbReference type="SMART" id="SM00926">
    <property type="entry name" value="Molybdop_Fe4S4"/>
    <property type="match status" value="1"/>
</dbReference>
<dbReference type="PANTHER" id="PTHR43598">
    <property type="entry name" value="TUNGSTEN-CONTAINING FORMYLMETHANOFURAN DEHYDROGENASE 2 SUBUNIT B"/>
    <property type="match status" value="1"/>
</dbReference>
<dbReference type="InterPro" id="IPR006656">
    <property type="entry name" value="Mopterin_OxRdtase"/>
</dbReference>
<comment type="similarity">
    <text evidence="3">Belongs to the prokaryotic molybdopterin-containing oxidoreductase family.</text>
</comment>
<dbReference type="GO" id="GO:0051539">
    <property type="term" value="F:4 iron, 4 sulfur cluster binding"/>
    <property type="evidence" value="ECO:0007669"/>
    <property type="project" value="UniProtKB-KW"/>
</dbReference>
<dbReference type="InterPro" id="IPR009010">
    <property type="entry name" value="Asp_de-COase-like_dom_sf"/>
</dbReference>
<evidence type="ECO:0000256" key="2">
    <source>
        <dbReference type="ARBA" id="ARBA00004196"/>
    </source>
</evidence>
<feature type="region of interest" description="Disordered" evidence="9">
    <location>
        <begin position="454"/>
        <end position="487"/>
    </location>
</feature>
<evidence type="ECO:0000256" key="6">
    <source>
        <dbReference type="ARBA" id="ARBA00023002"/>
    </source>
</evidence>
<dbReference type="EMBL" id="JALJXV010000012">
    <property type="protein sequence ID" value="MCP1676958.1"/>
    <property type="molecule type" value="Genomic_DNA"/>
</dbReference>
<proteinExistence type="inferred from homology"/>
<dbReference type="Gene3D" id="3.40.50.740">
    <property type="match status" value="1"/>
</dbReference>
<sequence>MLNDILRLFSPGTSASAAASDDMQSIGRSKPAFENHEAQEKRYTTCYMCACRCGIEVTVEKNQVRFIRGNPNHPINKGVLCAKGNAGIMKQLSPAKLRKPLMRKPGTERGAGEFVEVEWDEALDLLTERLRHIRATDPRKLAFFTGRDQMQALTGLWAQQFGTINWAAHGGFCSVNMAAAGLYSIGQSFWEFGDPDWDRAKYFMLWGVAEDHASNPIKIGIEKLKRRGAKFVAVNPVRTGYQAIADEWVPIRPGTDAMLALSMCHVLLSRDLVDWDYLGRYTNAPFLVVNTPGEPGDGLIARDADGRPLVWDASQEAFVNGTTPGVEAAMFGEYTLPDGRKARTVMTLIAEKYLDEQYSPERAAEVCGLQPETIERLALEMAHVAFKETIEIECEWTDWAGRKHDRFIGRPVAMHAMRGISAHSNGFQTCRALHLLQVFLGTIDVPGGHRAKAPFPRHIPPPVKPARDTAPNTPLSSPPLGFPTSPEDLVVDDQGRPLRIDKAYSWEAPLANHGLMHMVITNAVNGDPYPIDTLILFMANMAWNSTMNTNSVQDMLREKNADGEYKLPFLVVVDAFHSETVNFADLVLPDTTYLERHDAISMLDRPISEPDAACDSIRSPVLTPDRDVRPWQEVLVDLAGRLGFPAFVGEGGKPKYSGYTDFIARWEKAPGIGFLAGWRGSDGSKSMKGEPNPGQWEKYIENQGFFQHHLPEHMRFFRFANRDYLDWAKEVGFNASAEPIIMELYSEVLQKFRLAGQGLYDGPLPPETVDAERLVRYFDPLPQFYVPLEEQRVEGQDYPFHAINQRPMHMYHSWDSQNVWLRQITAQNFLFMNKARGESLGLVDEGWVWVESHNGRIRGQVKFMEGCQADTVWTWNAIGKQSGAWGLSKDAPESQRGFLMNHLISELLPKDGELADEQRRLTNSDPVTGQAAWYDLKVRIYPATAEESGTSWPQFTAVQPLPGAPAPLTEIRYQTHEAVHLRRSLSDILKRR</sequence>
<keyword evidence="7" id="KW-0408">Iron</keyword>
<comment type="cofactor">
    <cofactor evidence="1">
        <name>[4Fe-4S] cluster</name>
        <dbReference type="ChEBI" id="CHEBI:49883"/>
    </cofactor>
</comment>
<dbReference type="Pfam" id="PF04879">
    <property type="entry name" value="Molybdop_Fe4S4"/>
    <property type="match status" value="1"/>
</dbReference>
<evidence type="ECO:0000256" key="3">
    <source>
        <dbReference type="ARBA" id="ARBA00010312"/>
    </source>
</evidence>
<keyword evidence="4" id="KW-0004">4Fe-4S</keyword>
<dbReference type="GO" id="GO:0046872">
    <property type="term" value="F:metal ion binding"/>
    <property type="evidence" value="ECO:0007669"/>
    <property type="project" value="UniProtKB-KW"/>
</dbReference>
<dbReference type="PROSITE" id="PS51669">
    <property type="entry name" value="4FE4S_MOW_BIS_MGD"/>
    <property type="match status" value="1"/>
</dbReference>
<gene>
    <name evidence="11" type="ORF">J2T57_004132</name>
</gene>
<dbReference type="GO" id="GO:0016491">
    <property type="term" value="F:oxidoreductase activity"/>
    <property type="evidence" value="ECO:0007669"/>
    <property type="project" value="UniProtKB-KW"/>
</dbReference>
<dbReference type="Gene3D" id="3.30.200.210">
    <property type="match status" value="1"/>
</dbReference>
<dbReference type="GO" id="GO:0030313">
    <property type="term" value="C:cell envelope"/>
    <property type="evidence" value="ECO:0007669"/>
    <property type="project" value="UniProtKB-SubCell"/>
</dbReference>
<feature type="domain" description="4Fe-4S Mo/W bis-MGD-type" evidence="10">
    <location>
        <begin position="39"/>
        <end position="95"/>
    </location>
</feature>
<dbReference type="PANTHER" id="PTHR43598:SF5">
    <property type="entry name" value="DMSO REDUCTASE CHAIN A"/>
    <property type="match status" value="1"/>
</dbReference>
<dbReference type="Proteomes" id="UP001205843">
    <property type="component" value="Unassembled WGS sequence"/>
</dbReference>
<evidence type="ECO:0000256" key="4">
    <source>
        <dbReference type="ARBA" id="ARBA00022485"/>
    </source>
</evidence>
<evidence type="ECO:0000313" key="11">
    <source>
        <dbReference type="EMBL" id="MCP1676958.1"/>
    </source>
</evidence>
<evidence type="ECO:0000256" key="1">
    <source>
        <dbReference type="ARBA" id="ARBA00001966"/>
    </source>
</evidence>
<evidence type="ECO:0000256" key="8">
    <source>
        <dbReference type="ARBA" id="ARBA00023014"/>
    </source>
</evidence>
<dbReference type="Pfam" id="PF01568">
    <property type="entry name" value="Molydop_binding"/>
    <property type="match status" value="1"/>
</dbReference>
<keyword evidence="6" id="KW-0560">Oxidoreductase</keyword>
<protein>
    <submittedName>
        <fullName evidence="11">Anaerobic selenocysteine-containing dehydrogenase</fullName>
    </submittedName>
</protein>
<evidence type="ECO:0000313" key="12">
    <source>
        <dbReference type="Proteomes" id="UP001205843"/>
    </source>
</evidence>
<evidence type="ECO:0000256" key="9">
    <source>
        <dbReference type="SAM" id="MobiDB-lite"/>
    </source>
</evidence>
<keyword evidence="8" id="KW-0411">Iron-sulfur</keyword>
<evidence type="ECO:0000256" key="7">
    <source>
        <dbReference type="ARBA" id="ARBA00023004"/>
    </source>
</evidence>
<keyword evidence="5" id="KW-0479">Metal-binding</keyword>
<evidence type="ECO:0000256" key="5">
    <source>
        <dbReference type="ARBA" id="ARBA00022723"/>
    </source>
</evidence>
<accession>A0AAE3G8H1</accession>
<dbReference type="InterPro" id="IPR006657">
    <property type="entry name" value="MoPterin_dinucl-bd_dom"/>
</dbReference>
<dbReference type="AlphaFoldDB" id="A0AAE3G8H1"/>
<comment type="caution">
    <text evidence="11">The sequence shown here is derived from an EMBL/GenBank/DDBJ whole genome shotgun (WGS) entry which is preliminary data.</text>
</comment>
<dbReference type="GO" id="GO:0043546">
    <property type="term" value="F:molybdopterin cofactor binding"/>
    <property type="evidence" value="ECO:0007669"/>
    <property type="project" value="InterPro"/>
</dbReference>
<dbReference type="Pfam" id="PF00384">
    <property type="entry name" value="Molybdopterin"/>
    <property type="match status" value="1"/>
</dbReference>
<name>A0AAE3G8H1_9GAMM</name>
<dbReference type="Gene3D" id="3.40.228.10">
    <property type="entry name" value="Dimethylsulfoxide Reductase, domain 2"/>
    <property type="match status" value="1"/>
</dbReference>
<comment type="subcellular location">
    <subcellularLocation>
        <location evidence="2">Cell envelope</location>
    </subcellularLocation>
</comment>
<dbReference type="SUPFAM" id="SSF53706">
    <property type="entry name" value="Formate dehydrogenase/DMSO reductase, domains 1-3"/>
    <property type="match status" value="1"/>
</dbReference>